<feature type="transmembrane region" description="Helical" evidence="6">
    <location>
        <begin position="225"/>
        <end position="247"/>
    </location>
</feature>
<proteinExistence type="predicted"/>
<evidence type="ECO:0000256" key="2">
    <source>
        <dbReference type="ARBA" id="ARBA00022692"/>
    </source>
</evidence>
<evidence type="ECO:0000313" key="8">
    <source>
        <dbReference type="Proteomes" id="UP001500730"/>
    </source>
</evidence>
<keyword evidence="4 6" id="KW-0472">Membrane</keyword>
<reference evidence="8" key="1">
    <citation type="journal article" date="2019" name="Int. J. Syst. Evol. Microbiol.">
        <title>The Global Catalogue of Microorganisms (GCM) 10K type strain sequencing project: providing services to taxonomists for standard genome sequencing and annotation.</title>
        <authorList>
            <consortium name="The Broad Institute Genomics Platform"/>
            <consortium name="The Broad Institute Genome Sequencing Center for Infectious Disease"/>
            <person name="Wu L."/>
            <person name="Ma J."/>
        </authorList>
    </citation>
    <scope>NUCLEOTIDE SEQUENCE [LARGE SCALE GENOMIC DNA]</scope>
    <source>
        <strain evidence="8">JCM 16259</strain>
    </source>
</reference>
<dbReference type="InterPro" id="IPR004254">
    <property type="entry name" value="AdipoR/HlyIII-related"/>
</dbReference>
<comment type="caution">
    <text evidence="7">The sequence shown here is derived from an EMBL/GenBank/DDBJ whole genome shotgun (WGS) entry which is preliminary data.</text>
</comment>
<evidence type="ECO:0000256" key="6">
    <source>
        <dbReference type="SAM" id="Phobius"/>
    </source>
</evidence>
<sequence>MSSPLEPTHEATPFPSTEASTEANASAPVADLVATVKPRLRGWLHLAMFPVAVLGGLALVLVSDPGAVRTASIVFTISAALLFGVSAVYHRGTWGPKMSGLLKRFDHSNIYLIIAGTYTPFAVTLLPTGQARLLLSVIWGAAVAGVLFRVFWVSAPRWLYTALYLALGWAAVFYVVPFWRQGGPLIGSLIGLGGLLYTAGGIVYGTKRPNPWPRWFGFHEVFHAFTLGGFLTHFTAVMLAVIGYQAAT</sequence>
<organism evidence="7 8">
    <name type="scientific">Terrabacter carboxydivorans</name>
    <dbReference type="NCBI Taxonomy" id="619730"/>
    <lineage>
        <taxon>Bacteria</taxon>
        <taxon>Bacillati</taxon>
        <taxon>Actinomycetota</taxon>
        <taxon>Actinomycetes</taxon>
        <taxon>Micrococcales</taxon>
        <taxon>Intrasporangiaceae</taxon>
        <taxon>Terrabacter</taxon>
    </lineage>
</organism>
<keyword evidence="3 6" id="KW-1133">Transmembrane helix</keyword>
<feature type="transmembrane region" description="Helical" evidence="6">
    <location>
        <begin position="185"/>
        <end position="204"/>
    </location>
</feature>
<feature type="transmembrane region" description="Helical" evidence="6">
    <location>
        <begin position="159"/>
        <end position="179"/>
    </location>
</feature>
<feature type="transmembrane region" description="Helical" evidence="6">
    <location>
        <begin position="133"/>
        <end position="152"/>
    </location>
</feature>
<comment type="subcellular location">
    <subcellularLocation>
        <location evidence="1">Membrane</location>
        <topology evidence="1">Multi-pass membrane protein</topology>
    </subcellularLocation>
</comment>
<evidence type="ECO:0000256" key="5">
    <source>
        <dbReference type="SAM" id="MobiDB-lite"/>
    </source>
</evidence>
<accession>A0ABP5ZBM1</accession>
<feature type="transmembrane region" description="Helical" evidence="6">
    <location>
        <begin position="68"/>
        <end position="89"/>
    </location>
</feature>
<dbReference type="Pfam" id="PF03006">
    <property type="entry name" value="HlyIII"/>
    <property type="match status" value="1"/>
</dbReference>
<evidence type="ECO:0000256" key="3">
    <source>
        <dbReference type="ARBA" id="ARBA00022989"/>
    </source>
</evidence>
<evidence type="ECO:0000256" key="1">
    <source>
        <dbReference type="ARBA" id="ARBA00004141"/>
    </source>
</evidence>
<protein>
    <submittedName>
        <fullName evidence="7">Hemolysin III family protein</fullName>
    </submittedName>
</protein>
<evidence type="ECO:0000256" key="4">
    <source>
        <dbReference type="ARBA" id="ARBA00023136"/>
    </source>
</evidence>
<evidence type="ECO:0000313" key="7">
    <source>
        <dbReference type="EMBL" id="GAA2496149.1"/>
    </source>
</evidence>
<dbReference type="PANTHER" id="PTHR20855">
    <property type="entry name" value="ADIPOR/PROGESTIN RECEPTOR-RELATED"/>
    <property type="match status" value="1"/>
</dbReference>
<dbReference type="EMBL" id="BAAARE010000020">
    <property type="protein sequence ID" value="GAA2496149.1"/>
    <property type="molecule type" value="Genomic_DNA"/>
</dbReference>
<gene>
    <name evidence="7" type="ORF">GCM10009858_37890</name>
</gene>
<keyword evidence="2 6" id="KW-0812">Transmembrane</keyword>
<keyword evidence="8" id="KW-1185">Reference proteome</keyword>
<dbReference type="Proteomes" id="UP001500730">
    <property type="component" value="Unassembled WGS sequence"/>
</dbReference>
<feature type="transmembrane region" description="Helical" evidence="6">
    <location>
        <begin position="43"/>
        <end position="62"/>
    </location>
</feature>
<dbReference type="PANTHER" id="PTHR20855:SF3">
    <property type="entry name" value="LD03007P"/>
    <property type="match status" value="1"/>
</dbReference>
<name>A0ABP5ZBM1_9MICO</name>
<dbReference type="RefSeq" id="WP_344256625.1">
    <property type="nucleotide sequence ID" value="NZ_BAAARE010000020.1"/>
</dbReference>
<feature type="region of interest" description="Disordered" evidence="5">
    <location>
        <begin position="1"/>
        <end position="23"/>
    </location>
</feature>
<feature type="transmembrane region" description="Helical" evidence="6">
    <location>
        <begin position="110"/>
        <end position="127"/>
    </location>
</feature>